<keyword evidence="2" id="KW-1185">Reference proteome</keyword>
<evidence type="ECO:0000313" key="2">
    <source>
        <dbReference type="Proteomes" id="UP000789920"/>
    </source>
</evidence>
<accession>A0ACA9SR09</accession>
<dbReference type="Proteomes" id="UP000789920">
    <property type="component" value="Unassembled WGS sequence"/>
</dbReference>
<comment type="caution">
    <text evidence="1">The sequence shown here is derived from an EMBL/GenBank/DDBJ whole genome shotgun (WGS) entry which is preliminary data.</text>
</comment>
<dbReference type="EMBL" id="CAJVQC010152380">
    <property type="protein sequence ID" value="CAG8846683.1"/>
    <property type="molecule type" value="Genomic_DNA"/>
</dbReference>
<organism evidence="1 2">
    <name type="scientific">Racocetra persica</name>
    <dbReference type="NCBI Taxonomy" id="160502"/>
    <lineage>
        <taxon>Eukaryota</taxon>
        <taxon>Fungi</taxon>
        <taxon>Fungi incertae sedis</taxon>
        <taxon>Mucoromycota</taxon>
        <taxon>Glomeromycotina</taxon>
        <taxon>Glomeromycetes</taxon>
        <taxon>Diversisporales</taxon>
        <taxon>Gigasporaceae</taxon>
        <taxon>Racocetra</taxon>
    </lineage>
</organism>
<feature type="non-terminal residue" evidence="1">
    <location>
        <position position="42"/>
    </location>
</feature>
<gene>
    <name evidence="1" type="ORF">RPERSI_LOCUS34270</name>
</gene>
<name>A0ACA9SR09_9GLOM</name>
<sequence length="42" mass="4956">KQTARDATATLTPLTFHKLYSLFKKYLTDLEEEIVLKNNWIT</sequence>
<reference evidence="1" key="1">
    <citation type="submission" date="2021-06" db="EMBL/GenBank/DDBJ databases">
        <authorList>
            <person name="Kallberg Y."/>
            <person name="Tangrot J."/>
            <person name="Rosling A."/>
        </authorList>
    </citation>
    <scope>NUCLEOTIDE SEQUENCE</scope>
    <source>
        <strain evidence="1">MA461A</strain>
    </source>
</reference>
<evidence type="ECO:0000313" key="1">
    <source>
        <dbReference type="EMBL" id="CAG8846683.1"/>
    </source>
</evidence>
<proteinExistence type="predicted"/>
<protein>
    <submittedName>
        <fullName evidence="1">6432_t:CDS:1</fullName>
    </submittedName>
</protein>
<feature type="non-terminal residue" evidence="1">
    <location>
        <position position="1"/>
    </location>
</feature>